<evidence type="ECO:0000256" key="3">
    <source>
        <dbReference type="ARBA" id="ARBA00022801"/>
    </source>
</evidence>
<feature type="domain" description="Tyrosine-protein phosphatase" evidence="5">
    <location>
        <begin position="321"/>
        <end position="429"/>
    </location>
</feature>
<dbReference type="Pfam" id="PF00102">
    <property type="entry name" value="Y_phosphatase"/>
    <property type="match status" value="2"/>
</dbReference>
<reference evidence="7" key="1">
    <citation type="submission" date="2022-11" db="EMBL/GenBank/DDBJ databases">
        <title>Centuries of genome instability and evolution in soft-shell clam transmissible cancer (bioRxiv).</title>
        <authorList>
            <person name="Hart S.F.M."/>
            <person name="Yonemitsu M.A."/>
            <person name="Giersch R.M."/>
            <person name="Beal B.F."/>
            <person name="Arriagada G."/>
            <person name="Davis B.W."/>
            <person name="Ostrander E.A."/>
            <person name="Goff S.P."/>
            <person name="Metzger M.J."/>
        </authorList>
    </citation>
    <scope>NUCLEOTIDE SEQUENCE</scope>
    <source>
        <strain evidence="7">MELC-2E11</strain>
        <tissue evidence="7">Siphon/mantle</tissue>
    </source>
</reference>
<feature type="domain" description="Tyrosine-protein phosphatase" evidence="5">
    <location>
        <begin position="38"/>
        <end position="291"/>
    </location>
</feature>
<evidence type="ECO:0000259" key="6">
    <source>
        <dbReference type="PROSITE" id="PS50056"/>
    </source>
</evidence>
<feature type="domain" description="Tyrosine specific protein phosphatases" evidence="6">
    <location>
        <begin position="211"/>
        <end position="282"/>
    </location>
</feature>
<dbReference type="SMART" id="SM00194">
    <property type="entry name" value="PTPc"/>
    <property type="match status" value="1"/>
</dbReference>
<evidence type="ECO:0000313" key="7">
    <source>
        <dbReference type="EMBL" id="WAR24842.1"/>
    </source>
</evidence>
<dbReference type="PROSITE" id="PS50056">
    <property type="entry name" value="TYR_PHOSPHATASE_2"/>
    <property type="match status" value="1"/>
</dbReference>
<evidence type="ECO:0000256" key="2">
    <source>
        <dbReference type="ARBA" id="ARBA00013064"/>
    </source>
</evidence>
<dbReference type="InterPro" id="IPR000242">
    <property type="entry name" value="PTP_cat"/>
</dbReference>
<proteinExistence type="inferred from homology"/>
<dbReference type="InterPro" id="IPR050348">
    <property type="entry name" value="Protein-Tyr_Phosphatase"/>
</dbReference>
<dbReference type="EC" id="3.1.3.48" evidence="2"/>
<dbReference type="PROSITE" id="PS50055">
    <property type="entry name" value="TYR_PHOSPHATASE_PTP"/>
    <property type="match status" value="2"/>
</dbReference>
<dbReference type="SMART" id="SM00404">
    <property type="entry name" value="PTPc_motif"/>
    <property type="match status" value="1"/>
</dbReference>
<evidence type="ECO:0000256" key="1">
    <source>
        <dbReference type="ARBA" id="ARBA00009580"/>
    </source>
</evidence>
<dbReference type="PRINTS" id="PR00700">
    <property type="entry name" value="PRTYPHPHTASE"/>
</dbReference>
<name>A0ABY7FTB6_MYAAR</name>
<dbReference type="InterPro" id="IPR029021">
    <property type="entry name" value="Prot-tyrosine_phosphatase-like"/>
</dbReference>
<evidence type="ECO:0000313" key="8">
    <source>
        <dbReference type="Proteomes" id="UP001164746"/>
    </source>
</evidence>
<dbReference type="InterPro" id="IPR000387">
    <property type="entry name" value="Tyr_Pase_dom"/>
</dbReference>
<dbReference type="EMBL" id="CP111024">
    <property type="protein sequence ID" value="WAR24842.1"/>
    <property type="molecule type" value="Genomic_DNA"/>
</dbReference>
<organism evidence="7 8">
    <name type="scientific">Mya arenaria</name>
    <name type="common">Soft-shell clam</name>
    <dbReference type="NCBI Taxonomy" id="6604"/>
    <lineage>
        <taxon>Eukaryota</taxon>
        <taxon>Metazoa</taxon>
        <taxon>Spiralia</taxon>
        <taxon>Lophotrochozoa</taxon>
        <taxon>Mollusca</taxon>
        <taxon>Bivalvia</taxon>
        <taxon>Autobranchia</taxon>
        <taxon>Heteroconchia</taxon>
        <taxon>Euheterodonta</taxon>
        <taxon>Imparidentia</taxon>
        <taxon>Neoheterodontei</taxon>
        <taxon>Myida</taxon>
        <taxon>Myoidea</taxon>
        <taxon>Myidae</taxon>
        <taxon>Mya</taxon>
    </lineage>
</organism>
<gene>
    <name evidence="7" type="ORF">MAR_038511</name>
</gene>
<dbReference type="InterPro" id="IPR003595">
    <property type="entry name" value="Tyr_Pase_cat"/>
</dbReference>
<keyword evidence="4" id="KW-0904">Protein phosphatase</keyword>
<keyword evidence="3" id="KW-0378">Hydrolase</keyword>
<sequence length="441" mass="51421">MKEQSYYSFETRKKIPETAISVDDLYEVVLSLDYVDTMKNQFEAFPKGLTEDYTEALKIKNRSKNRYKKIYPYDDTRVILPLDDQYNSDYINANYIHGYTRTRAFIASQGPTDEILVDFWRMVWETKSGKIVMLTNLTEDQKMKCIQYWPDEGCAKYDDYKVTIRGKEYFSDFVIRKFTIKKAEAEERKIYQFHFTSWPDKSVPKYASSLVHFRHKVDTTTVKWKGPVIVHCSAGIGRTGTFISLSFLAEQASVMGYVDPVGCVNTLRRQRVDMVQTPDQYIFLHMALLETLMLSTSALPASKFLGAYEELLSFDEDRQKIDLEFSRMKTMSPVVDECQYVSAKEVRNRNKNRYSNILPDADHMPYLTPSGKKSEPDYINAVFLPGYKKKGAFIVTQTPLEATKTDFWRLVVEHDVRTIVMMNNRIEMKVRSILNFVKSDF</sequence>
<dbReference type="SUPFAM" id="SSF52799">
    <property type="entry name" value="(Phosphotyrosine protein) phosphatases II"/>
    <property type="match status" value="2"/>
</dbReference>
<keyword evidence="8" id="KW-1185">Reference proteome</keyword>
<dbReference type="InterPro" id="IPR016130">
    <property type="entry name" value="Tyr_Pase_AS"/>
</dbReference>
<evidence type="ECO:0000256" key="4">
    <source>
        <dbReference type="ARBA" id="ARBA00022912"/>
    </source>
</evidence>
<protein>
    <recommendedName>
        <fullName evidence="2">protein-tyrosine-phosphatase</fullName>
        <ecNumber evidence="2">3.1.3.48</ecNumber>
    </recommendedName>
</protein>
<dbReference type="Proteomes" id="UP001164746">
    <property type="component" value="Chromosome 13"/>
</dbReference>
<dbReference type="Gene3D" id="3.90.190.10">
    <property type="entry name" value="Protein tyrosine phosphatase superfamily"/>
    <property type="match status" value="2"/>
</dbReference>
<dbReference type="PANTHER" id="PTHR19134">
    <property type="entry name" value="RECEPTOR-TYPE TYROSINE-PROTEIN PHOSPHATASE"/>
    <property type="match status" value="1"/>
</dbReference>
<dbReference type="PANTHER" id="PTHR19134:SF562">
    <property type="entry name" value="PROTEIN-TYROSINE-PHOSPHATASE"/>
    <property type="match status" value="1"/>
</dbReference>
<dbReference type="PROSITE" id="PS00383">
    <property type="entry name" value="TYR_PHOSPHATASE_1"/>
    <property type="match status" value="1"/>
</dbReference>
<accession>A0ABY7FTB6</accession>
<comment type="similarity">
    <text evidence="1">Belongs to the protein-tyrosine phosphatase family.</text>
</comment>
<evidence type="ECO:0000259" key="5">
    <source>
        <dbReference type="PROSITE" id="PS50055"/>
    </source>
</evidence>